<dbReference type="EMBL" id="JADEYP010000001">
    <property type="protein sequence ID" value="MCA5003742.1"/>
    <property type="molecule type" value="Genomic_DNA"/>
</dbReference>
<dbReference type="InterPro" id="IPR013728">
    <property type="entry name" value="BT_3987-like_N"/>
</dbReference>
<organism evidence="3 4">
    <name type="scientific">Sphingobacterium bovistauri</name>
    <dbReference type="NCBI Taxonomy" id="2781959"/>
    <lineage>
        <taxon>Bacteria</taxon>
        <taxon>Pseudomonadati</taxon>
        <taxon>Bacteroidota</taxon>
        <taxon>Sphingobacteriia</taxon>
        <taxon>Sphingobacteriales</taxon>
        <taxon>Sphingobacteriaceae</taxon>
        <taxon>Sphingobacterium</taxon>
    </lineage>
</organism>
<accession>A0ABS7Z0P4</accession>
<feature type="domain" description="BT-3044-like C-terminal" evidence="2">
    <location>
        <begin position="161"/>
        <end position="293"/>
    </location>
</feature>
<feature type="domain" description="BT-3987-like N-terminal" evidence="1">
    <location>
        <begin position="45"/>
        <end position="152"/>
    </location>
</feature>
<evidence type="ECO:0000259" key="2">
    <source>
        <dbReference type="Pfam" id="PF14274"/>
    </source>
</evidence>
<sequence length="298" mass="33692">MKRRISVLLSLPFFLFSCNDKDVFEQEMYKNVVALISSSYHNNFEEIVPLNGEEVLGYITASVGGSYAPKSDLTINLVQDTIPFDRYNWSLYDADTKLYAKLLAKDKYEIPSSQIIIKAGERTGRALVKLRPEGLSPDSTYFISLQAMAENGIEINSKKSNVLYKVMIYNQYASQATNSFYTMSGLQDGAITAASKQLFPLSKNSVRVIAGIESFASNEESIAKTSMMLEVGADNSVTIKPYKDLVIRQIDNDTRYPNVFKVEESFGRKFNVFSLCYEYKVGNTTKLMQEELRMEVRD</sequence>
<dbReference type="InterPro" id="IPR025371">
    <property type="entry name" value="BT_3044-like_C"/>
</dbReference>
<gene>
    <name evidence="3" type="ORF">IPZ78_01100</name>
</gene>
<protein>
    <submittedName>
        <fullName evidence="3">DUF4361 domain-containing protein</fullName>
    </submittedName>
</protein>
<dbReference type="Pfam" id="PF08522">
    <property type="entry name" value="BT_3987-like_N"/>
    <property type="match status" value="1"/>
</dbReference>
<proteinExistence type="predicted"/>
<evidence type="ECO:0000313" key="4">
    <source>
        <dbReference type="Proteomes" id="UP001165302"/>
    </source>
</evidence>
<dbReference type="Gene3D" id="2.60.40.1740">
    <property type="entry name" value="hypothetical protein (bacova_03559)"/>
    <property type="match status" value="1"/>
</dbReference>
<reference evidence="3" key="1">
    <citation type="submission" date="2020-10" db="EMBL/GenBank/DDBJ databases">
        <authorList>
            <person name="Lu T."/>
            <person name="Wang Q."/>
            <person name="Han X."/>
        </authorList>
    </citation>
    <scope>NUCLEOTIDE SEQUENCE</scope>
    <source>
        <strain evidence="3">WQ 366</strain>
    </source>
</reference>
<evidence type="ECO:0000259" key="1">
    <source>
        <dbReference type="Pfam" id="PF08522"/>
    </source>
</evidence>
<comment type="caution">
    <text evidence="3">The sequence shown here is derived from an EMBL/GenBank/DDBJ whole genome shotgun (WGS) entry which is preliminary data.</text>
</comment>
<evidence type="ECO:0000313" key="3">
    <source>
        <dbReference type="EMBL" id="MCA5003742.1"/>
    </source>
</evidence>
<dbReference type="Proteomes" id="UP001165302">
    <property type="component" value="Unassembled WGS sequence"/>
</dbReference>
<name>A0ABS7Z0P4_9SPHI</name>
<dbReference type="Pfam" id="PF14274">
    <property type="entry name" value="BT_3044-like_C"/>
    <property type="match status" value="1"/>
</dbReference>
<dbReference type="RefSeq" id="WP_225551076.1">
    <property type="nucleotide sequence ID" value="NZ_JADEYP010000001.1"/>
</dbReference>
<keyword evidence="4" id="KW-1185">Reference proteome</keyword>
<dbReference type="PROSITE" id="PS51257">
    <property type="entry name" value="PROKAR_LIPOPROTEIN"/>
    <property type="match status" value="1"/>
</dbReference>